<sequence length="363" mass="40022">MGSKSSLMEFAPDSFSARDWERPTDADPVRFAMVGLGWWTREHAIPAVENADYCTTTVLVSSSTEKAEEVAADLEGIEGTLTYDEYADGGATDAYDAVYICTPNGLHRDHVEAAAAHDKAILCEKPLEATVEDAQALVDACREANVPLMVAYRLQTEPVARRARELIRDGAIGDVVSILGHMSDTILDAADETSWRFDPDLAGGTTLNDIGIYPLNTIRFILEEDPQAVYARTESEQPAYEGTDEHAAFQLEFPDGTLASCTVTHSATVTSSLRFVGTEGELSIEGLFFPNTRKVLRVSGPDIESEYQPEPVDQMREEFDYFANRLQRGLDPEPDGEHGMVDMRIIRALYESAERGQRVTLDL</sequence>
<evidence type="ECO:0000259" key="2">
    <source>
        <dbReference type="Pfam" id="PF01408"/>
    </source>
</evidence>
<dbReference type="OrthoDB" id="195534at2157"/>
<dbReference type="InterPro" id="IPR049838">
    <property type="entry name" value="XacA-like"/>
</dbReference>
<accession>A0A8J8GSJ9</accession>
<evidence type="ECO:0000313" key="4">
    <source>
        <dbReference type="EMBL" id="NUB93727.1"/>
    </source>
</evidence>
<feature type="domain" description="GFO/IDH/MocA-like oxidoreductase" evidence="3">
    <location>
        <begin position="161"/>
        <end position="282"/>
    </location>
</feature>
<dbReference type="EMBL" id="JABURA010000003">
    <property type="protein sequence ID" value="NUB93727.1"/>
    <property type="molecule type" value="Genomic_DNA"/>
</dbReference>
<dbReference type="Pfam" id="PF22725">
    <property type="entry name" value="GFO_IDH_MocA_C3"/>
    <property type="match status" value="1"/>
</dbReference>
<dbReference type="PANTHER" id="PTHR43818:SF11">
    <property type="entry name" value="BCDNA.GH03377"/>
    <property type="match status" value="1"/>
</dbReference>
<dbReference type="NCBIfam" id="NF041392">
    <property type="entry name" value="XylDh_Gfo6_Halo"/>
    <property type="match status" value="1"/>
</dbReference>
<dbReference type="GO" id="GO:0016491">
    <property type="term" value="F:oxidoreductase activity"/>
    <property type="evidence" value="ECO:0007669"/>
    <property type="project" value="UniProtKB-KW"/>
</dbReference>
<organism evidence="4 5">
    <name type="scientific">Haloterrigena gelatinilytica</name>
    <dbReference type="NCBI Taxonomy" id="2741724"/>
    <lineage>
        <taxon>Archaea</taxon>
        <taxon>Methanobacteriati</taxon>
        <taxon>Methanobacteriota</taxon>
        <taxon>Stenosarchaea group</taxon>
        <taxon>Halobacteria</taxon>
        <taxon>Halobacteriales</taxon>
        <taxon>Natrialbaceae</taxon>
        <taxon>Haloterrigena</taxon>
    </lineage>
</organism>
<dbReference type="PANTHER" id="PTHR43818">
    <property type="entry name" value="BCDNA.GH03377"/>
    <property type="match status" value="1"/>
</dbReference>
<dbReference type="Gene3D" id="3.30.360.10">
    <property type="entry name" value="Dihydrodipicolinate Reductase, domain 2"/>
    <property type="match status" value="1"/>
</dbReference>
<keyword evidence="1" id="KW-0560">Oxidoreductase</keyword>
<dbReference type="SUPFAM" id="SSF55347">
    <property type="entry name" value="Glyceraldehyde-3-phosphate dehydrogenase-like, C-terminal domain"/>
    <property type="match status" value="1"/>
</dbReference>
<evidence type="ECO:0000259" key="3">
    <source>
        <dbReference type="Pfam" id="PF22725"/>
    </source>
</evidence>
<proteinExistence type="predicted"/>
<dbReference type="PRINTS" id="PR01775">
    <property type="entry name" value="GLFROXRDTASE"/>
</dbReference>
<dbReference type="Proteomes" id="UP000728647">
    <property type="component" value="Unassembled WGS sequence"/>
</dbReference>
<evidence type="ECO:0000313" key="5">
    <source>
        <dbReference type="Proteomes" id="UP000728647"/>
    </source>
</evidence>
<dbReference type="Pfam" id="PF01408">
    <property type="entry name" value="GFO_IDH_MocA"/>
    <property type="match status" value="1"/>
</dbReference>
<dbReference type="InterPro" id="IPR036291">
    <property type="entry name" value="NAD(P)-bd_dom_sf"/>
</dbReference>
<dbReference type="InterPro" id="IPR055170">
    <property type="entry name" value="GFO_IDH_MocA-like_dom"/>
</dbReference>
<reference evidence="4" key="1">
    <citation type="submission" date="2020-06" db="EMBL/GenBank/DDBJ databases">
        <title>Haloterrigena sp. nov., an extremely halophilic archaeon isolated from a saline sediment.</title>
        <authorList>
            <person name="Liu B.-B."/>
        </authorList>
    </citation>
    <scope>NUCLEOTIDE SEQUENCE</scope>
    <source>
        <strain evidence="4">SYSU A121-1</strain>
    </source>
</reference>
<name>A0A8J8GSJ9_9EURY</name>
<dbReference type="SUPFAM" id="SSF51735">
    <property type="entry name" value="NAD(P)-binding Rossmann-fold domains"/>
    <property type="match status" value="1"/>
</dbReference>
<dbReference type="InterPro" id="IPR000683">
    <property type="entry name" value="Gfo/Idh/MocA-like_OxRdtase_N"/>
</dbReference>
<dbReference type="InterPro" id="IPR050463">
    <property type="entry name" value="Gfo/Idh/MocA_oxidrdct_glycsds"/>
</dbReference>
<evidence type="ECO:0000256" key="1">
    <source>
        <dbReference type="ARBA" id="ARBA00023002"/>
    </source>
</evidence>
<comment type="caution">
    <text evidence="4">The sequence shown here is derived from an EMBL/GenBank/DDBJ whole genome shotgun (WGS) entry which is preliminary data.</text>
</comment>
<dbReference type="GO" id="GO:0000166">
    <property type="term" value="F:nucleotide binding"/>
    <property type="evidence" value="ECO:0007669"/>
    <property type="project" value="InterPro"/>
</dbReference>
<dbReference type="Gene3D" id="3.40.50.720">
    <property type="entry name" value="NAD(P)-binding Rossmann-like Domain"/>
    <property type="match status" value="1"/>
</dbReference>
<dbReference type="AlphaFoldDB" id="A0A8J8GSJ9"/>
<protein>
    <submittedName>
        <fullName evidence="4">Gfo/Idh/MocA family oxidoreductase</fullName>
    </submittedName>
</protein>
<dbReference type="InterPro" id="IPR008354">
    <property type="entry name" value="Glc-Fru_OxRdtase_bac"/>
</dbReference>
<gene>
    <name evidence="4" type="ORF">HT576_22365</name>
</gene>
<feature type="domain" description="Gfo/Idh/MocA-like oxidoreductase N-terminal" evidence="2">
    <location>
        <begin position="29"/>
        <end position="152"/>
    </location>
</feature>